<dbReference type="PANTHER" id="PTHR10491">
    <property type="entry name" value="DTDP-4-DEHYDRORHAMNOSE REDUCTASE"/>
    <property type="match status" value="1"/>
</dbReference>
<reference evidence="5 6" key="1">
    <citation type="submission" date="2022-02" db="EMBL/GenBank/DDBJ databases">
        <title>Uncovering new skin microbiome diversity through culturing and metagenomics.</title>
        <authorList>
            <person name="Conlan S."/>
            <person name="Deming C."/>
            <person name="Nisc Comparative Sequencing Program N."/>
            <person name="Segre J.A."/>
        </authorList>
    </citation>
    <scope>NUCLEOTIDE SEQUENCE [LARGE SCALE GENOMIC DNA]</scope>
    <source>
        <strain evidence="5 6">ACRQZ</strain>
    </source>
</reference>
<dbReference type="EMBL" id="JAKRCV010000067">
    <property type="protein sequence ID" value="MCG7323297.1"/>
    <property type="molecule type" value="Genomic_DNA"/>
</dbReference>
<evidence type="ECO:0000256" key="3">
    <source>
        <dbReference type="SAM" id="MobiDB-lite"/>
    </source>
</evidence>
<dbReference type="InterPro" id="IPR005913">
    <property type="entry name" value="dTDP_dehydrorham_reduct"/>
</dbReference>
<accession>A0ABS9Q5Y8</accession>
<dbReference type="Pfam" id="PF04321">
    <property type="entry name" value="RmlD_sub_bind"/>
    <property type="match status" value="1"/>
</dbReference>
<feature type="region of interest" description="Disordered" evidence="3">
    <location>
        <begin position="28"/>
        <end position="47"/>
    </location>
</feature>
<feature type="compositionally biased region" description="Gly residues" evidence="3">
    <location>
        <begin position="35"/>
        <end position="46"/>
    </location>
</feature>
<dbReference type="InterPro" id="IPR036291">
    <property type="entry name" value="NAD(P)-bd_dom_sf"/>
</dbReference>
<dbReference type="InterPro" id="IPR029903">
    <property type="entry name" value="RmlD-like-bd"/>
</dbReference>
<evidence type="ECO:0000313" key="5">
    <source>
        <dbReference type="EMBL" id="MCG7323297.1"/>
    </source>
</evidence>
<dbReference type="PANTHER" id="PTHR10491:SF4">
    <property type="entry name" value="METHIONINE ADENOSYLTRANSFERASE 2 SUBUNIT BETA"/>
    <property type="match status" value="1"/>
</dbReference>
<comment type="pathway">
    <text evidence="2">Carbohydrate biosynthesis; dTDP-L-rhamnose biosynthesis.</text>
</comment>
<evidence type="ECO:0000256" key="1">
    <source>
        <dbReference type="ARBA" id="ARBA00010944"/>
    </source>
</evidence>
<feature type="domain" description="RmlD-like substrate binding" evidence="4">
    <location>
        <begin position="1"/>
        <end position="263"/>
    </location>
</feature>
<dbReference type="Gene3D" id="3.40.50.720">
    <property type="entry name" value="NAD(P)-binding Rossmann-like Domain"/>
    <property type="match status" value="1"/>
</dbReference>
<dbReference type="SUPFAM" id="SSF51735">
    <property type="entry name" value="NAD(P)-binding Rossmann-fold domains"/>
    <property type="match status" value="1"/>
</dbReference>
<comment type="similarity">
    <text evidence="1 2">Belongs to the dTDP-4-dehydrorhamnose reductase family.</text>
</comment>
<dbReference type="EC" id="1.1.1.133" evidence="2"/>
<keyword evidence="2" id="KW-0521">NADP</keyword>
<evidence type="ECO:0000256" key="2">
    <source>
        <dbReference type="RuleBase" id="RU364082"/>
    </source>
</evidence>
<organism evidence="5 6">
    <name type="scientific">Arsenicicoccus bolidensis</name>
    <dbReference type="NCBI Taxonomy" id="229480"/>
    <lineage>
        <taxon>Bacteria</taxon>
        <taxon>Bacillati</taxon>
        <taxon>Actinomycetota</taxon>
        <taxon>Actinomycetes</taxon>
        <taxon>Micrococcales</taxon>
        <taxon>Intrasporangiaceae</taxon>
        <taxon>Arsenicicoccus</taxon>
    </lineage>
</organism>
<comment type="function">
    <text evidence="2">Catalyzes the reduction of dTDP-6-deoxy-L-lyxo-4-hexulose to yield dTDP-L-rhamnose.</text>
</comment>
<keyword evidence="6" id="KW-1185">Reference proteome</keyword>
<evidence type="ECO:0000259" key="4">
    <source>
        <dbReference type="Pfam" id="PF04321"/>
    </source>
</evidence>
<keyword evidence="2" id="KW-0560">Oxidoreductase</keyword>
<dbReference type="RefSeq" id="WP_239265974.1">
    <property type="nucleotide sequence ID" value="NZ_JAKRCV010000067.1"/>
</dbReference>
<protein>
    <recommendedName>
        <fullName evidence="2">dTDP-4-dehydrorhamnose reductase</fullName>
        <ecNumber evidence="2">1.1.1.133</ecNumber>
    </recommendedName>
</protein>
<proteinExistence type="inferred from homology"/>
<name>A0ABS9Q5Y8_9MICO</name>
<evidence type="ECO:0000313" key="6">
    <source>
        <dbReference type="Proteomes" id="UP001521931"/>
    </source>
</evidence>
<sequence>MRLLVTGGTGWVGRHVVRVARAAGHDVVAASRNPGGDGPGGDGPGGVRLDVRDGAEVRRCLETVRPDAVVHTAYDQQDWATTTLGTVHVVRACSRVGARLVALSSDLVLPSREAWSDETVPPAPTTPYAAAKAACEAAVAAALEDAVVVRTSLVVGSGSKHHALVHAVAAGQGALREDEIRCPVHVLDLSAALVELAVRTDAAPGLLHVAGPQALSRHELGHVVARHEGLDPASLPAHPRGDAPGPACVRLDSTLATSLLRTRIRPVDEALAAEASG</sequence>
<dbReference type="Proteomes" id="UP001521931">
    <property type="component" value="Unassembled WGS sequence"/>
</dbReference>
<gene>
    <name evidence="5" type="ORF">MHL29_15550</name>
</gene>
<comment type="caution">
    <text evidence="5">The sequence shown here is derived from an EMBL/GenBank/DDBJ whole genome shotgun (WGS) entry which is preliminary data.</text>
</comment>